<gene>
    <name evidence="2" type="ORF">A8L45_12900</name>
</gene>
<protein>
    <recommendedName>
        <fullName evidence="4">Pilus assembly protein PilP</fullName>
    </recommendedName>
</protein>
<evidence type="ECO:0008006" key="4">
    <source>
        <dbReference type="Google" id="ProtNLM"/>
    </source>
</evidence>
<dbReference type="PANTHER" id="PTHR39555:SF1">
    <property type="entry name" value="TYPE IV PILUS INNER MEMBRANE COMPONENT PILO"/>
    <property type="match status" value="1"/>
</dbReference>
<keyword evidence="1" id="KW-1133">Transmembrane helix</keyword>
<dbReference type="STRING" id="1080227.A8L45_12900"/>
<dbReference type="GO" id="GO:0043683">
    <property type="term" value="P:type IV pilus assembly"/>
    <property type="evidence" value="ECO:0007669"/>
    <property type="project" value="InterPro"/>
</dbReference>
<keyword evidence="1" id="KW-0472">Membrane</keyword>
<dbReference type="Gene3D" id="3.30.70.60">
    <property type="match status" value="1"/>
</dbReference>
<evidence type="ECO:0000313" key="3">
    <source>
        <dbReference type="Proteomes" id="UP000094936"/>
    </source>
</evidence>
<reference evidence="2 3" key="1">
    <citation type="submission" date="2016-05" db="EMBL/GenBank/DDBJ databases">
        <title>Genomic Taxonomy of the Vibrionaceae.</title>
        <authorList>
            <person name="Gomez-Gil B."/>
            <person name="Enciso-Ibarra J."/>
        </authorList>
    </citation>
    <scope>NUCLEOTIDE SEQUENCE [LARGE SCALE GENOMIC DNA]</scope>
    <source>
        <strain evidence="2 3">CAIM 1920</strain>
    </source>
</reference>
<name>A0A1C3EGM6_9GAMM</name>
<sequence length="195" mass="22391">MADWRDFELEEIPEWSSTAQHILLGLGALSLIGLSIFFFLLPLSDEIKREVTNEEILKAQFRTTAQQVAALPDVDEQIKTLQSHYDYLSRQLPKEHEMASMLSDINEIGVDQGLTFDRLEFQDEKRAGWLYEIPLTMNISGEYDSLGLFNEAISLLPRIVALQDFSLRHVSPEESDTLTYSVSAVTYQFIEREQE</sequence>
<organism evidence="2 3">
    <name type="scientific">Veronia pacifica</name>
    <dbReference type="NCBI Taxonomy" id="1080227"/>
    <lineage>
        <taxon>Bacteria</taxon>
        <taxon>Pseudomonadati</taxon>
        <taxon>Pseudomonadota</taxon>
        <taxon>Gammaproteobacteria</taxon>
        <taxon>Vibrionales</taxon>
        <taxon>Vibrionaceae</taxon>
        <taxon>Veronia</taxon>
    </lineage>
</organism>
<proteinExistence type="predicted"/>
<accession>A0A1C3EGM6</accession>
<dbReference type="OrthoDB" id="9802133at2"/>
<keyword evidence="3" id="KW-1185">Reference proteome</keyword>
<comment type="caution">
    <text evidence="2">The sequence shown here is derived from an EMBL/GenBank/DDBJ whole genome shotgun (WGS) entry which is preliminary data.</text>
</comment>
<feature type="transmembrane region" description="Helical" evidence="1">
    <location>
        <begin position="20"/>
        <end position="41"/>
    </location>
</feature>
<dbReference type="PANTHER" id="PTHR39555">
    <property type="entry name" value="FIMBRIAL ASSEMBLY PROTEIN PILO-LIKE PROTEIN-RELATED"/>
    <property type="match status" value="1"/>
</dbReference>
<dbReference type="GO" id="GO:0043107">
    <property type="term" value="P:type IV pilus-dependent motility"/>
    <property type="evidence" value="ECO:0007669"/>
    <property type="project" value="InterPro"/>
</dbReference>
<dbReference type="InterPro" id="IPR014717">
    <property type="entry name" value="Transl_elong_EF1B/ribsomal_bS6"/>
</dbReference>
<dbReference type="EMBL" id="LYBM01000023">
    <property type="protein sequence ID" value="ODA32364.1"/>
    <property type="molecule type" value="Genomic_DNA"/>
</dbReference>
<dbReference type="InterPro" id="IPR007445">
    <property type="entry name" value="PilO"/>
</dbReference>
<dbReference type="RefSeq" id="WP_068902903.1">
    <property type="nucleotide sequence ID" value="NZ_JBHUIF010000006.1"/>
</dbReference>
<dbReference type="PIRSF" id="PIRSF016482">
    <property type="entry name" value="PilO"/>
    <property type="match status" value="1"/>
</dbReference>
<dbReference type="Proteomes" id="UP000094936">
    <property type="component" value="Unassembled WGS sequence"/>
</dbReference>
<evidence type="ECO:0000313" key="2">
    <source>
        <dbReference type="EMBL" id="ODA32364.1"/>
    </source>
</evidence>
<evidence type="ECO:0000256" key="1">
    <source>
        <dbReference type="SAM" id="Phobius"/>
    </source>
</evidence>
<dbReference type="AlphaFoldDB" id="A0A1C3EGM6"/>
<keyword evidence="1" id="KW-0812">Transmembrane</keyword>
<dbReference type="Pfam" id="PF04350">
    <property type="entry name" value="PilO"/>
    <property type="match status" value="1"/>
</dbReference>